<name>A0A518INB1_9BACT</name>
<evidence type="ECO:0000313" key="5">
    <source>
        <dbReference type="EMBL" id="QDV54567.1"/>
    </source>
</evidence>
<dbReference type="GO" id="GO:0012505">
    <property type="term" value="C:endomembrane system"/>
    <property type="evidence" value="ECO:0007669"/>
    <property type="project" value="UniProtKB-SubCell"/>
</dbReference>
<feature type="transmembrane region" description="Helical" evidence="3">
    <location>
        <begin position="379"/>
        <end position="403"/>
    </location>
</feature>
<dbReference type="InterPro" id="IPR001750">
    <property type="entry name" value="ND/Mrp_TM"/>
</dbReference>
<keyword evidence="6" id="KW-1185">Reference proteome</keyword>
<dbReference type="GO" id="GO:0048039">
    <property type="term" value="F:ubiquinone binding"/>
    <property type="evidence" value="ECO:0007669"/>
    <property type="project" value="TreeGrafter"/>
</dbReference>
<dbReference type="Proteomes" id="UP000316770">
    <property type="component" value="Chromosome"/>
</dbReference>
<keyword evidence="5" id="KW-0560">Oxidoreductase</keyword>
<keyword evidence="2 3" id="KW-0812">Transmembrane</keyword>
<feature type="transmembrane region" description="Helical" evidence="3">
    <location>
        <begin position="306"/>
        <end position="324"/>
    </location>
</feature>
<feature type="transmembrane region" description="Helical" evidence="3">
    <location>
        <begin position="223"/>
        <end position="241"/>
    </location>
</feature>
<feature type="transmembrane region" description="Helical" evidence="3">
    <location>
        <begin position="345"/>
        <end position="367"/>
    </location>
</feature>
<evidence type="ECO:0000259" key="4">
    <source>
        <dbReference type="Pfam" id="PF00361"/>
    </source>
</evidence>
<feature type="transmembrane region" description="Helical" evidence="3">
    <location>
        <begin position="77"/>
        <end position="98"/>
    </location>
</feature>
<feature type="transmembrane region" description="Helical" evidence="3">
    <location>
        <begin position="158"/>
        <end position="177"/>
    </location>
</feature>
<dbReference type="RefSeq" id="WP_145282159.1">
    <property type="nucleotide sequence ID" value="NZ_CP036318.1"/>
</dbReference>
<feature type="transmembrane region" description="Helical" evidence="3">
    <location>
        <begin position="37"/>
        <end position="57"/>
    </location>
</feature>
<dbReference type="GO" id="GO:0042773">
    <property type="term" value="P:ATP synthesis coupled electron transport"/>
    <property type="evidence" value="ECO:0007669"/>
    <property type="project" value="InterPro"/>
</dbReference>
<evidence type="ECO:0000256" key="1">
    <source>
        <dbReference type="ARBA" id="ARBA00004127"/>
    </source>
</evidence>
<comment type="subcellular location">
    <subcellularLocation>
        <location evidence="1">Endomembrane system</location>
        <topology evidence="1">Multi-pass membrane protein</topology>
    </subcellularLocation>
    <subcellularLocation>
        <location evidence="2">Membrane</location>
        <topology evidence="2">Multi-pass membrane protein</topology>
    </subcellularLocation>
</comment>
<dbReference type="EMBL" id="CP036318">
    <property type="protein sequence ID" value="QDV54567.1"/>
    <property type="molecule type" value="Genomic_DNA"/>
</dbReference>
<feature type="transmembrane region" description="Helical" evidence="3">
    <location>
        <begin position="189"/>
        <end position="211"/>
    </location>
</feature>
<accession>A0A518INB1</accession>
<keyword evidence="3" id="KW-0472">Membrane</keyword>
<dbReference type="PANTHER" id="PTHR43507">
    <property type="entry name" value="NADH-UBIQUINONE OXIDOREDUCTASE CHAIN 4"/>
    <property type="match status" value="1"/>
</dbReference>
<proteinExistence type="predicted"/>
<feature type="transmembrane region" description="Helical" evidence="3">
    <location>
        <begin position="276"/>
        <end position="300"/>
    </location>
</feature>
<feature type="transmembrane region" description="Helical" evidence="3">
    <location>
        <begin position="247"/>
        <end position="269"/>
    </location>
</feature>
<evidence type="ECO:0000313" key="6">
    <source>
        <dbReference type="Proteomes" id="UP000316770"/>
    </source>
</evidence>
<feature type="transmembrane region" description="Helical" evidence="3">
    <location>
        <begin position="424"/>
        <end position="440"/>
    </location>
</feature>
<evidence type="ECO:0000256" key="2">
    <source>
        <dbReference type="RuleBase" id="RU000320"/>
    </source>
</evidence>
<gene>
    <name evidence="5" type="primary">ndhD1</name>
    <name evidence="5" type="ORF">Mal33_05220</name>
</gene>
<dbReference type="InterPro" id="IPR003918">
    <property type="entry name" value="NADH_UbQ_OxRdtase"/>
</dbReference>
<evidence type="ECO:0000256" key="3">
    <source>
        <dbReference type="SAM" id="Phobius"/>
    </source>
</evidence>
<dbReference type="EC" id="1.6.5.-" evidence="5"/>
<feature type="domain" description="NADH:quinone oxidoreductase/Mrp antiporter transmembrane" evidence="4">
    <location>
        <begin position="174"/>
        <end position="392"/>
    </location>
</feature>
<dbReference type="GO" id="GO:0016020">
    <property type="term" value="C:membrane"/>
    <property type="evidence" value="ECO:0007669"/>
    <property type="project" value="UniProtKB-SubCell"/>
</dbReference>
<dbReference type="Pfam" id="PF00361">
    <property type="entry name" value="Proton_antipo_M"/>
    <property type="match status" value="1"/>
</dbReference>
<sequence>MPELHFPWIEVSILVPLFGALWIHLLGNRESVLQHAIAICGVTLALTVGELVDFVSIGSFEAHDHWLFLDWLFQRDIFVVDELSAFQLPLAALIFLVTVMSTLRTKAPRFSLKLTLISESLVLATFSCRSSWTLIALLIAATIPPYLELRSRQRCTRIYVLHMAVFALLLVVGFAWLNHAGGSSSQALIAGALLTAAALLRSGIFPLHLWMTDLFEKATFGTAILFTTPLVGAYAVMRLVLPMAPSWALQSIAVLSLVTAVYGGAMALVQREARRMFCYLLLSQSSLVLVGLELVTPIGLTGALCMWLSVGLSLTGFGITLRCIEARISRVSLADYHGLARQMPMLSGFFLLTGLASIGFPATVGFVGMELLIEGAVDVYPLVGTMVVIAAALCGITVLMAYFRVFTGHHNRTLVPMHARPAERVAVLILTLLILGGGLVPQPGVASRYHAAEALTRQRQTNPMTEQQVGELEIETVAIGKHSAE</sequence>
<dbReference type="PANTHER" id="PTHR43507:SF1">
    <property type="entry name" value="NADH-UBIQUINONE OXIDOREDUCTASE CHAIN 4"/>
    <property type="match status" value="1"/>
</dbReference>
<dbReference type="GO" id="GO:0008137">
    <property type="term" value="F:NADH dehydrogenase (ubiquinone) activity"/>
    <property type="evidence" value="ECO:0007669"/>
    <property type="project" value="InterPro"/>
</dbReference>
<keyword evidence="3" id="KW-1133">Transmembrane helix</keyword>
<protein>
    <submittedName>
        <fullName evidence="5">NAD(P)H-quinone oxidoreductase chain 4 1</fullName>
        <ecNumber evidence="5">1.6.5.-</ecNumber>
    </submittedName>
</protein>
<organism evidence="5 6">
    <name type="scientific">Rosistilla oblonga</name>
    <dbReference type="NCBI Taxonomy" id="2527990"/>
    <lineage>
        <taxon>Bacteria</taxon>
        <taxon>Pseudomonadati</taxon>
        <taxon>Planctomycetota</taxon>
        <taxon>Planctomycetia</taxon>
        <taxon>Pirellulales</taxon>
        <taxon>Pirellulaceae</taxon>
        <taxon>Rosistilla</taxon>
    </lineage>
</organism>
<dbReference type="AlphaFoldDB" id="A0A518INB1"/>
<dbReference type="GO" id="GO:0003954">
    <property type="term" value="F:NADH dehydrogenase activity"/>
    <property type="evidence" value="ECO:0007669"/>
    <property type="project" value="TreeGrafter"/>
</dbReference>
<feature type="transmembrane region" description="Helical" evidence="3">
    <location>
        <begin position="6"/>
        <end position="25"/>
    </location>
</feature>
<dbReference type="GO" id="GO:0015990">
    <property type="term" value="P:electron transport coupled proton transport"/>
    <property type="evidence" value="ECO:0007669"/>
    <property type="project" value="TreeGrafter"/>
</dbReference>
<reference evidence="5 6" key="1">
    <citation type="submission" date="2019-02" db="EMBL/GenBank/DDBJ databases">
        <title>Deep-cultivation of Planctomycetes and their phenomic and genomic characterization uncovers novel biology.</title>
        <authorList>
            <person name="Wiegand S."/>
            <person name="Jogler M."/>
            <person name="Boedeker C."/>
            <person name="Pinto D."/>
            <person name="Vollmers J."/>
            <person name="Rivas-Marin E."/>
            <person name="Kohn T."/>
            <person name="Peeters S.H."/>
            <person name="Heuer A."/>
            <person name="Rast P."/>
            <person name="Oberbeckmann S."/>
            <person name="Bunk B."/>
            <person name="Jeske O."/>
            <person name="Meyerdierks A."/>
            <person name="Storesund J.E."/>
            <person name="Kallscheuer N."/>
            <person name="Luecker S."/>
            <person name="Lage O.M."/>
            <person name="Pohl T."/>
            <person name="Merkel B.J."/>
            <person name="Hornburger P."/>
            <person name="Mueller R.-W."/>
            <person name="Bruemmer F."/>
            <person name="Labrenz M."/>
            <person name="Spormann A.M."/>
            <person name="Op den Camp H."/>
            <person name="Overmann J."/>
            <person name="Amann R."/>
            <person name="Jetten M.S.M."/>
            <person name="Mascher T."/>
            <person name="Medema M.H."/>
            <person name="Devos D.P."/>
            <person name="Kaster A.-K."/>
            <person name="Ovreas L."/>
            <person name="Rohde M."/>
            <person name="Galperin M.Y."/>
            <person name="Jogler C."/>
        </authorList>
    </citation>
    <scope>NUCLEOTIDE SEQUENCE [LARGE SCALE GENOMIC DNA]</scope>
    <source>
        <strain evidence="5 6">Mal33</strain>
    </source>
</reference>